<proteinExistence type="predicted"/>
<dbReference type="RefSeq" id="WP_066227414.1">
    <property type="nucleotide sequence ID" value="NZ_JALKTV010000002.1"/>
</dbReference>
<feature type="domain" description="Methyltransferase" evidence="2">
    <location>
        <begin position="40"/>
        <end position="135"/>
    </location>
</feature>
<evidence type="ECO:0000313" key="4">
    <source>
        <dbReference type="Proteomes" id="UP000075666"/>
    </source>
</evidence>
<evidence type="ECO:0000313" key="3">
    <source>
        <dbReference type="EMBL" id="KYD10958.1"/>
    </source>
</evidence>
<dbReference type="SUPFAM" id="SSF53335">
    <property type="entry name" value="S-adenosyl-L-methionine-dependent methyltransferases"/>
    <property type="match status" value="1"/>
</dbReference>
<dbReference type="Pfam" id="PF13649">
    <property type="entry name" value="Methyltransf_25"/>
    <property type="match status" value="1"/>
</dbReference>
<dbReference type="Gene3D" id="3.40.50.150">
    <property type="entry name" value="Vaccinia Virus protein VP39"/>
    <property type="match status" value="1"/>
</dbReference>
<gene>
    <name evidence="3" type="ORF">B4102_1744</name>
</gene>
<reference evidence="3 4" key="1">
    <citation type="submission" date="2016-01" db="EMBL/GenBank/DDBJ databases">
        <title>Genome Sequences of Twelve Sporeforming Bacillus Species Isolated from Foods.</title>
        <authorList>
            <person name="Berendsen E.M."/>
            <person name="Wells-Bennik M.H."/>
            <person name="Krawcyk A.O."/>
            <person name="De Jong A."/>
            <person name="Holsappel S."/>
            <person name="Eijlander R.T."/>
            <person name="Kuipers O.P."/>
        </authorList>
    </citation>
    <scope>NUCLEOTIDE SEQUENCE [LARGE SCALE GENOMIC DNA]</scope>
    <source>
        <strain evidence="3 4">B4102</strain>
    </source>
</reference>
<dbReference type="AlphaFoldDB" id="A0A150LF46"/>
<comment type="caution">
    <text evidence="3">The sequence shown here is derived from an EMBL/GenBank/DDBJ whole genome shotgun (WGS) entry which is preliminary data.</text>
</comment>
<protein>
    <recommendedName>
        <fullName evidence="2">Methyltransferase domain-containing protein</fullName>
    </recommendedName>
</protein>
<name>A0A150LF46_9BACI</name>
<dbReference type="InterPro" id="IPR029063">
    <property type="entry name" value="SAM-dependent_MTases_sf"/>
</dbReference>
<keyword evidence="4" id="KW-1185">Reference proteome</keyword>
<evidence type="ECO:0000259" key="2">
    <source>
        <dbReference type="Pfam" id="PF13649"/>
    </source>
</evidence>
<dbReference type="CDD" id="cd02440">
    <property type="entry name" value="AdoMet_MTases"/>
    <property type="match status" value="1"/>
</dbReference>
<dbReference type="GO" id="GO:0016740">
    <property type="term" value="F:transferase activity"/>
    <property type="evidence" value="ECO:0007669"/>
    <property type="project" value="UniProtKB-KW"/>
</dbReference>
<dbReference type="PATRIC" id="fig|46224.3.peg.801"/>
<dbReference type="InterPro" id="IPR041698">
    <property type="entry name" value="Methyltransf_25"/>
</dbReference>
<dbReference type="Gene3D" id="2.20.25.110">
    <property type="entry name" value="S-adenosyl-L-methionine-dependent methyltransferases"/>
    <property type="match status" value="1"/>
</dbReference>
<organism evidence="3 4">
    <name type="scientific">Heyndrickxia sporothermodurans</name>
    <dbReference type="NCBI Taxonomy" id="46224"/>
    <lineage>
        <taxon>Bacteria</taxon>
        <taxon>Bacillati</taxon>
        <taxon>Bacillota</taxon>
        <taxon>Bacilli</taxon>
        <taxon>Bacillales</taxon>
        <taxon>Bacillaceae</taxon>
        <taxon>Heyndrickxia</taxon>
    </lineage>
</organism>
<evidence type="ECO:0000256" key="1">
    <source>
        <dbReference type="ARBA" id="ARBA00022679"/>
    </source>
</evidence>
<sequence length="248" mass="29196">MNYGDFAYVYDFLMQDVPYDKWLEFFQKKANIYNAPGKKVMDLACGTGELSIRLAKLGYQVTGVDLSEDMLMVTSQKANKESVQLSLFQQNMSQLEGLGLYDVITVFCDSLNYLTSPNEVQETFKRIHDHLQVNGLFFFDIHSIYKMEHIFSNQTFTEIEDEVSYIWNCFEGENPYSVEHELTFFVLDEKTDQYSRFDELHKQRTYTEDDYHLWLNEAGFDVLEVSADFANEKPKEDSERIFFVCRKK</sequence>
<dbReference type="STRING" id="46224.B4102_1744"/>
<dbReference type="OrthoDB" id="9811589at2"/>
<dbReference type="EMBL" id="LQYN01000011">
    <property type="protein sequence ID" value="KYD10958.1"/>
    <property type="molecule type" value="Genomic_DNA"/>
</dbReference>
<accession>A0A150LF46</accession>
<dbReference type="Proteomes" id="UP000075666">
    <property type="component" value="Unassembled WGS sequence"/>
</dbReference>
<dbReference type="PANTHER" id="PTHR43861">
    <property type="entry name" value="TRANS-ACONITATE 2-METHYLTRANSFERASE-RELATED"/>
    <property type="match status" value="1"/>
</dbReference>
<keyword evidence="1" id="KW-0808">Transferase</keyword>